<reference evidence="1" key="1">
    <citation type="submission" date="2020-05" db="EMBL/GenBank/DDBJ databases">
        <authorList>
            <person name="Chiriac C."/>
            <person name="Salcher M."/>
            <person name="Ghai R."/>
            <person name="Kavagutti S V."/>
        </authorList>
    </citation>
    <scope>NUCLEOTIDE SEQUENCE</scope>
</reference>
<organism evidence="1">
    <name type="scientific">uncultured Caudovirales phage</name>
    <dbReference type="NCBI Taxonomy" id="2100421"/>
    <lineage>
        <taxon>Viruses</taxon>
        <taxon>Duplodnaviria</taxon>
        <taxon>Heunggongvirae</taxon>
        <taxon>Uroviricota</taxon>
        <taxon>Caudoviricetes</taxon>
        <taxon>Peduoviridae</taxon>
        <taxon>Maltschvirus</taxon>
        <taxon>Maltschvirus maltsch</taxon>
    </lineage>
</organism>
<dbReference type="EMBL" id="LR797812">
    <property type="protein sequence ID" value="CAB4240575.1"/>
    <property type="molecule type" value="Genomic_DNA"/>
</dbReference>
<protein>
    <recommendedName>
        <fullName evidence="2">Bacteriophage P22, Gp10, DNA-stabilising</fullName>
    </recommendedName>
</protein>
<evidence type="ECO:0008006" key="2">
    <source>
        <dbReference type="Google" id="ProtNLM"/>
    </source>
</evidence>
<sequence>MTTERIGLTQPIESRDGTFAKDSYSSNCVFETRDTKREFIKRPGLVYVQQIVPNTPPAVTTAQGLSSLGTTMIAVIDNVVYKNILYSGTDFTSVGTMSTSTSQSYFVKTFQDSYLFMHNKINGYVYSAANVFSAITNDKIVTINIDNSGIGYSEGITLSFSGGGGVAASATVVSGKITAVTITNYGTGLTATPTCTITKPSDVTRVCNGPGGSGQLFLSNTAGIYIGMAVTGTNVGSGAVVTGMLTNTMVLLSVPNLGSGLSGISVTFSDAGASGVLTPVLSQFPTDPLVSGAVFLDNYVFVGTSTNYIYNSNLGNPLAWNTGSDYIKFEQTGDTLVGIVKHLNYLIAMGRNSMQFFYDAGNAVGSPLAVSQSYTNEIGCANGDSIVATSNTVLWIGTSKAHGRSVYLMDGVSPVKISTDSVDKHIEADKLSKVTAYCYKFQGHTLYILTLHDTSKTLVYDIDEKMWYTWTQYAMASSDQDNPGTYYESYFRPSFYVEYRGTASTSGSYDNTNAYVLDDDTGGLYHFDVNSYSDNLSPIYCRTVTDVMDNGVTKRKFYGRLEIIGDKVNGVMQVRHSGDDYQTWSNYRAIDLSASRSQLYMGGSDRRRAWEFLVTSNVPLRLDAAEIDFRIGEMDQEQSVGGGRYRR</sequence>
<proteinExistence type="predicted"/>
<accession>A0A6J5T7Q2</accession>
<evidence type="ECO:0000313" key="1">
    <source>
        <dbReference type="EMBL" id="CAB4240575.1"/>
    </source>
</evidence>
<gene>
    <name evidence="1" type="ORF">UFOVP38_14</name>
</gene>
<name>A0A6J5T7Q2_9CAUD</name>